<dbReference type="RefSeq" id="WP_143776697.1">
    <property type="nucleotide sequence ID" value="NZ_VKKU01000002.1"/>
</dbReference>
<sequence>MTEDLLTLEHMNSGVVFYHEADERAYFEWLERIPSVSSVNGEGERGLVVRLSCHPEKDDLWQLLALGFRYSLDMRPFARFETEANRDWFCDPQMFWHDAVFGCLT</sequence>
<comment type="caution">
    <text evidence="1">The sequence shown here is derived from an EMBL/GenBank/DDBJ whole genome shotgun (WGS) entry which is preliminary data.</text>
</comment>
<accession>A0A553W9V9</accession>
<keyword evidence="2" id="KW-1185">Reference proteome</keyword>
<proteinExistence type="predicted"/>
<gene>
    <name evidence="1" type="ORF">FOM92_09805</name>
</gene>
<dbReference type="Proteomes" id="UP000320160">
    <property type="component" value="Unassembled WGS sequence"/>
</dbReference>
<organism evidence="1 2">
    <name type="scientific">Sphingorhabdus contaminans</name>
    <dbReference type="NCBI Taxonomy" id="1343899"/>
    <lineage>
        <taxon>Bacteria</taxon>
        <taxon>Pseudomonadati</taxon>
        <taxon>Pseudomonadota</taxon>
        <taxon>Alphaproteobacteria</taxon>
        <taxon>Sphingomonadales</taxon>
        <taxon>Sphingomonadaceae</taxon>
        <taxon>Sphingorhabdus</taxon>
    </lineage>
</organism>
<name>A0A553W9V9_9SPHN</name>
<dbReference type="OrthoDB" id="4556323at2"/>
<protein>
    <submittedName>
        <fullName evidence="1">Uncharacterized protein</fullName>
    </submittedName>
</protein>
<evidence type="ECO:0000313" key="2">
    <source>
        <dbReference type="Proteomes" id="UP000320160"/>
    </source>
</evidence>
<dbReference type="EMBL" id="VKKU01000002">
    <property type="protein sequence ID" value="TSB01477.1"/>
    <property type="molecule type" value="Genomic_DNA"/>
</dbReference>
<dbReference type="AlphaFoldDB" id="A0A553W9V9"/>
<evidence type="ECO:0000313" key="1">
    <source>
        <dbReference type="EMBL" id="TSB01477.1"/>
    </source>
</evidence>
<reference evidence="1 2" key="1">
    <citation type="submission" date="2019-07" db="EMBL/GenBank/DDBJ databases">
        <authorList>
            <person name="Park M."/>
        </authorList>
    </citation>
    <scope>NUCLEOTIDE SEQUENCE [LARGE SCALE GENOMIC DNA]</scope>
    <source>
        <strain evidence="1 2">KCTC32445</strain>
    </source>
</reference>